<gene>
    <name evidence="1" type="ORF">KI387_033441</name>
</gene>
<dbReference type="AlphaFoldDB" id="A0AA38C396"/>
<evidence type="ECO:0000313" key="1">
    <source>
        <dbReference type="EMBL" id="KAH9289324.1"/>
    </source>
</evidence>
<feature type="non-terminal residue" evidence="1">
    <location>
        <position position="77"/>
    </location>
</feature>
<evidence type="ECO:0000313" key="2">
    <source>
        <dbReference type="Proteomes" id="UP000824469"/>
    </source>
</evidence>
<proteinExistence type="predicted"/>
<organism evidence="1 2">
    <name type="scientific">Taxus chinensis</name>
    <name type="common">Chinese yew</name>
    <name type="synonym">Taxus wallichiana var. chinensis</name>
    <dbReference type="NCBI Taxonomy" id="29808"/>
    <lineage>
        <taxon>Eukaryota</taxon>
        <taxon>Viridiplantae</taxon>
        <taxon>Streptophyta</taxon>
        <taxon>Embryophyta</taxon>
        <taxon>Tracheophyta</taxon>
        <taxon>Spermatophyta</taxon>
        <taxon>Pinopsida</taxon>
        <taxon>Pinidae</taxon>
        <taxon>Conifers II</taxon>
        <taxon>Cupressales</taxon>
        <taxon>Taxaceae</taxon>
        <taxon>Taxus</taxon>
    </lineage>
</organism>
<protein>
    <submittedName>
        <fullName evidence="1">Uncharacterized protein</fullName>
    </submittedName>
</protein>
<keyword evidence="2" id="KW-1185">Reference proteome</keyword>
<dbReference type="Proteomes" id="UP000824469">
    <property type="component" value="Unassembled WGS sequence"/>
</dbReference>
<reference evidence="1 2" key="1">
    <citation type="journal article" date="2021" name="Nat. Plants">
        <title>The Taxus genome provides insights into paclitaxel biosynthesis.</title>
        <authorList>
            <person name="Xiong X."/>
            <person name="Gou J."/>
            <person name="Liao Q."/>
            <person name="Li Y."/>
            <person name="Zhou Q."/>
            <person name="Bi G."/>
            <person name="Li C."/>
            <person name="Du R."/>
            <person name="Wang X."/>
            <person name="Sun T."/>
            <person name="Guo L."/>
            <person name="Liang H."/>
            <person name="Lu P."/>
            <person name="Wu Y."/>
            <person name="Zhang Z."/>
            <person name="Ro D.K."/>
            <person name="Shang Y."/>
            <person name="Huang S."/>
            <person name="Yan J."/>
        </authorList>
    </citation>
    <scope>NUCLEOTIDE SEQUENCE [LARGE SCALE GENOMIC DNA]</scope>
    <source>
        <strain evidence="1">Ta-2019</strain>
    </source>
</reference>
<feature type="non-terminal residue" evidence="1">
    <location>
        <position position="1"/>
    </location>
</feature>
<comment type="caution">
    <text evidence="1">The sequence shown here is derived from an EMBL/GenBank/DDBJ whole genome shotgun (WGS) entry which is preliminary data.</text>
</comment>
<name>A0AA38C396_TAXCH</name>
<accession>A0AA38C396</accession>
<dbReference type="EMBL" id="JAHRHJ020003813">
    <property type="protein sequence ID" value="KAH9289324.1"/>
    <property type="molecule type" value="Genomic_DNA"/>
</dbReference>
<sequence>PIAQNDMADSLAISASLMLPHLGLKMDTYTIEVVFHLSVPDNSQHWQVFNDDNQLITFMEKADNFKELHFDGSTSVC</sequence>